<reference evidence="1" key="1">
    <citation type="submission" date="2018-05" db="EMBL/GenBank/DDBJ databases">
        <authorList>
            <person name="Lanie J.A."/>
            <person name="Ng W.-L."/>
            <person name="Kazmierczak K.M."/>
            <person name="Andrzejewski T.M."/>
            <person name="Davidsen T.M."/>
            <person name="Wayne K.J."/>
            <person name="Tettelin H."/>
            <person name="Glass J.I."/>
            <person name="Rusch D."/>
            <person name="Podicherti R."/>
            <person name="Tsui H.-C.T."/>
            <person name="Winkler M.E."/>
        </authorList>
    </citation>
    <scope>NUCLEOTIDE SEQUENCE</scope>
</reference>
<dbReference type="PANTHER" id="PTHR43434:SF1">
    <property type="entry name" value="PHOSPHOGLYCOLATE PHOSPHATASE"/>
    <property type="match status" value="1"/>
</dbReference>
<accession>A0A381SRR7</accession>
<dbReference type="SFLD" id="SFLDG01129">
    <property type="entry name" value="C1.5:_HAD__Beta-PGM__Phosphata"/>
    <property type="match status" value="1"/>
</dbReference>
<dbReference type="GO" id="GO:0008967">
    <property type="term" value="F:phosphoglycolate phosphatase activity"/>
    <property type="evidence" value="ECO:0007669"/>
    <property type="project" value="TreeGrafter"/>
</dbReference>
<dbReference type="Gene3D" id="1.10.150.240">
    <property type="entry name" value="Putative phosphatase, domain 2"/>
    <property type="match status" value="1"/>
</dbReference>
<dbReference type="SFLD" id="SFLDS00003">
    <property type="entry name" value="Haloacid_Dehalogenase"/>
    <property type="match status" value="1"/>
</dbReference>
<dbReference type="InterPro" id="IPR041492">
    <property type="entry name" value="HAD_2"/>
</dbReference>
<dbReference type="Gene3D" id="3.40.50.1000">
    <property type="entry name" value="HAD superfamily/HAD-like"/>
    <property type="match status" value="1"/>
</dbReference>
<dbReference type="InterPro" id="IPR023198">
    <property type="entry name" value="PGP-like_dom2"/>
</dbReference>
<protein>
    <recommendedName>
        <fullName evidence="2">Hydrolase</fullName>
    </recommendedName>
</protein>
<dbReference type="InterPro" id="IPR050155">
    <property type="entry name" value="HAD-like_hydrolase_sf"/>
</dbReference>
<dbReference type="EMBL" id="UINC01003484">
    <property type="protein sequence ID" value="SVA06725.1"/>
    <property type="molecule type" value="Genomic_DNA"/>
</dbReference>
<dbReference type="GO" id="GO:0006281">
    <property type="term" value="P:DNA repair"/>
    <property type="evidence" value="ECO:0007669"/>
    <property type="project" value="TreeGrafter"/>
</dbReference>
<dbReference type="InterPro" id="IPR023214">
    <property type="entry name" value="HAD_sf"/>
</dbReference>
<dbReference type="AlphaFoldDB" id="A0A381SRR7"/>
<dbReference type="InterPro" id="IPR036412">
    <property type="entry name" value="HAD-like_sf"/>
</dbReference>
<evidence type="ECO:0008006" key="2">
    <source>
        <dbReference type="Google" id="ProtNLM"/>
    </source>
</evidence>
<proteinExistence type="predicted"/>
<dbReference type="Pfam" id="PF13419">
    <property type="entry name" value="HAD_2"/>
    <property type="match status" value="1"/>
</dbReference>
<dbReference type="PANTHER" id="PTHR43434">
    <property type="entry name" value="PHOSPHOGLYCOLATE PHOSPHATASE"/>
    <property type="match status" value="1"/>
</dbReference>
<dbReference type="GO" id="GO:0005829">
    <property type="term" value="C:cytosol"/>
    <property type="evidence" value="ECO:0007669"/>
    <property type="project" value="TreeGrafter"/>
</dbReference>
<gene>
    <name evidence="1" type="ORF">METZ01_LOCUS59579</name>
</gene>
<dbReference type="PROSITE" id="PS01228">
    <property type="entry name" value="COF_1"/>
    <property type="match status" value="1"/>
</dbReference>
<evidence type="ECO:0000313" key="1">
    <source>
        <dbReference type="EMBL" id="SVA06725.1"/>
    </source>
</evidence>
<organism evidence="1">
    <name type="scientific">marine metagenome</name>
    <dbReference type="NCBI Taxonomy" id="408172"/>
    <lineage>
        <taxon>unclassified sequences</taxon>
        <taxon>metagenomes</taxon>
        <taxon>ecological metagenomes</taxon>
    </lineage>
</organism>
<name>A0A381SRR7_9ZZZZ</name>
<sequence>MKKLLLFDIDGTLLTTDGASGRAFESALIDVYGTAGPIGEVSFAGKTDPQIAYELLGHTEIPRSVVKARLEDLWTRYLKHFDNELISSLVRPFPGVVECLNHVESKAGQALMGLLTGNIEPGAQRKLDASGLGFSRFQVGAFGSDSENRDELPMIAAARAKALFGEHPECETLVIVGDTPADISCGKAVGARTIAVATGVYSRSQLEECCPDFLFDSLENTDLVWDAMVR</sequence>
<dbReference type="SUPFAM" id="SSF56784">
    <property type="entry name" value="HAD-like"/>
    <property type="match status" value="1"/>
</dbReference>